<dbReference type="AlphaFoldDB" id="B0CB54"/>
<reference evidence="1 2" key="1">
    <citation type="journal article" date="2008" name="Proc. Natl. Acad. Sci. U.S.A.">
        <title>Niche adaptation and genome expansion in the chlorophyll d-producing cyanobacterium Acaryochloris marina.</title>
        <authorList>
            <person name="Swingley W.D."/>
            <person name="Chen M."/>
            <person name="Cheung P.C."/>
            <person name="Conrad A.L."/>
            <person name="Dejesa L.C."/>
            <person name="Hao J."/>
            <person name="Honchak B.M."/>
            <person name="Karbach L.E."/>
            <person name="Kurdoglu A."/>
            <person name="Lahiri S."/>
            <person name="Mastrian S.D."/>
            <person name="Miyashita H."/>
            <person name="Page L."/>
            <person name="Ramakrishna P."/>
            <person name="Satoh S."/>
            <person name="Sattley W.M."/>
            <person name="Shimada Y."/>
            <person name="Taylor H.L."/>
            <person name="Tomo T."/>
            <person name="Tsuchiya T."/>
            <person name="Wang Z.T."/>
            <person name="Raymond J."/>
            <person name="Mimuro M."/>
            <person name="Blankenship R.E."/>
            <person name="Touchman J.W."/>
        </authorList>
    </citation>
    <scope>NUCLEOTIDE SEQUENCE [LARGE SCALE GENOMIC DNA]</scope>
    <source>
        <strain evidence="2">MBIC 11017</strain>
    </source>
</reference>
<dbReference type="HOGENOM" id="CLU_3113301_0_0_3"/>
<dbReference type="Proteomes" id="UP000000268">
    <property type="component" value="Chromosome"/>
</dbReference>
<organism evidence="1 2">
    <name type="scientific">Acaryochloris marina (strain MBIC 11017)</name>
    <dbReference type="NCBI Taxonomy" id="329726"/>
    <lineage>
        <taxon>Bacteria</taxon>
        <taxon>Bacillati</taxon>
        <taxon>Cyanobacteriota</taxon>
        <taxon>Cyanophyceae</taxon>
        <taxon>Acaryochloridales</taxon>
        <taxon>Acaryochloridaceae</taxon>
        <taxon>Acaryochloris</taxon>
    </lineage>
</organism>
<proteinExistence type="predicted"/>
<keyword evidence="2" id="KW-1185">Reference proteome</keyword>
<accession>B0CB54</accession>
<protein>
    <submittedName>
        <fullName evidence="1">Uncharacterized protein</fullName>
    </submittedName>
</protein>
<sequence>MKIIYVADLSAPPLPGGNPQMTAYLLWYHVALSFVSEVTTTHQQEASIKR</sequence>
<gene>
    <name evidence="1" type="ordered locus">AM1_1672</name>
</gene>
<evidence type="ECO:0000313" key="2">
    <source>
        <dbReference type="Proteomes" id="UP000000268"/>
    </source>
</evidence>
<dbReference type="KEGG" id="amr:AM1_1672"/>
<dbReference type="EMBL" id="CP000828">
    <property type="protein sequence ID" value="ABW26693.1"/>
    <property type="molecule type" value="Genomic_DNA"/>
</dbReference>
<evidence type="ECO:0000313" key="1">
    <source>
        <dbReference type="EMBL" id="ABW26693.1"/>
    </source>
</evidence>
<name>B0CB54_ACAM1</name>